<name>A0ABQ8KR91_9APHY</name>
<proteinExistence type="predicted"/>
<keyword evidence="1" id="KW-0472">Membrane</keyword>
<keyword evidence="1" id="KW-0812">Transmembrane</keyword>
<feature type="transmembrane region" description="Helical" evidence="1">
    <location>
        <begin position="94"/>
        <end position="117"/>
    </location>
</feature>
<keyword evidence="3" id="KW-1185">Reference proteome</keyword>
<reference evidence="2 3" key="1">
    <citation type="journal article" date="2021" name="Environ. Microbiol.">
        <title>Gene family expansions and transcriptome signatures uncover fungal adaptations to wood decay.</title>
        <authorList>
            <person name="Hage H."/>
            <person name="Miyauchi S."/>
            <person name="Viragh M."/>
            <person name="Drula E."/>
            <person name="Min B."/>
            <person name="Chaduli D."/>
            <person name="Navarro D."/>
            <person name="Favel A."/>
            <person name="Norest M."/>
            <person name="Lesage-Meessen L."/>
            <person name="Balint B."/>
            <person name="Merenyi Z."/>
            <person name="de Eugenio L."/>
            <person name="Morin E."/>
            <person name="Martinez A.T."/>
            <person name="Baldrian P."/>
            <person name="Stursova M."/>
            <person name="Martinez M.J."/>
            <person name="Novotny C."/>
            <person name="Magnuson J.K."/>
            <person name="Spatafora J.W."/>
            <person name="Maurice S."/>
            <person name="Pangilinan J."/>
            <person name="Andreopoulos W."/>
            <person name="LaButti K."/>
            <person name="Hundley H."/>
            <person name="Na H."/>
            <person name="Kuo A."/>
            <person name="Barry K."/>
            <person name="Lipzen A."/>
            <person name="Henrissat B."/>
            <person name="Riley R."/>
            <person name="Ahrendt S."/>
            <person name="Nagy L.G."/>
            <person name="Grigoriev I.V."/>
            <person name="Martin F."/>
            <person name="Rosso M.N."/>
        </authorList>
    </citation>
    <scope>NUCLEOTIDE SEQUENCE [LARGE SCALE GENOMIC DNA]</scope>
    <source>
        <strain evidence="2 3">CIRM-BRFM 1785</strain>
    </source>
</reference>
<dbReference type="Proteomes" id="UP000814176">
    <property type="component" value="Unassembled WGS sequence"/>
</dbReference>
<feature type="transmembrane region" description="Helical" evidence="1">
    <location>
        <begin position="12"/>
        <end position="36"/>
    </location>
</feature>
<dbReference type="GeneID" id="72007831"/>
<feature type="transmembrane region" description="Helical" evidence="1">
    <location>
        <begin position="126"/>
        <end position="146"/>
    </location>
</feature>
<gene>
    <name evidence="2" type="ORF">C8Q71DRAFT_854763</name>
</gene>
<feature type="transmembrane region" description="Helical" evidence="1">
    <location>
        <begin position="158"/>
        <end position="183"/>
    </location>
</feature>
<feature type="transmembrane region" description="Helical" evidence="1">
    <location>
        <begin position="48"/>
        <end position="74"/>
    </location>
</feature>
<keyword evidence="1" id="KW-1133">Transmembrane helix</keyword>
<evidence type="ECO:0000313" key="2">
    <source>
        <dbReference type="EMBL" id="KAH9840912.1"/>
    </source>
</evidence>
<feature type="transmembrane region" description="Helical" evidence="1">
    <location>
        <begin position="235"/>
        <end position="256"/>
    </location>
</feature>
<feature type="transmembrane region" description="Helical" evidence="1">
    <location>
        <begin position="204"/>
        <end position="229"/>
    </location>
</feature>
<organism evidence="2 3">
    <name type="scientific">Rhodofomes roseus</name>
    <dbReference type="NCBI Taxonomy" id="34475"/>
    <lineage>
        <taxon>Eukaryota</taxon>
        <taxon>Fungi</taxon>
        <taxon>Dikarya</taxon>
        <taxon>Basidiomycota</taxon>
        <taxon>Agaricomycotina</taxon>
        <taxon>Agaricomycetes</taxon>
        <taxon>Polyporales</taxon>
        <taxon>Rhodofomes</taxon>
    </lineage>
</organism>
<evidence type="ECO:0000313" key="3">
    <source>
        <dbReference type="Proteomes" id="UP000814176"/>
    </source>
</evidence>
<sequence length="320" mass="35666">MPGWMNSGKAPIAAVTLECIIYGFATCTFAMTVWVLKDRRRIPVNAAMLLIAAVLWLMATIRACTDIAQLIIAFDNANLQTPTGPFDYLLDFSHGLFVFDQCLYYISTIIGDAVVIFRCYIVWKKWYIIAFPCLTCLGAICSFAWVEWCFAKGIPYLNWILMAFAFTLATNLIATILLAYRIWAVGSQTYRNFDPTYSRNPLRPILFVIIESGMIYSVMLMVALITILHAPAVEWVVNGLMTSLISLIFNAVFVSIGMTKNLQGSTAVRTSLRTPVPLGAIMYRDSNQGTSMSTSRTEGTIETGPSTLKGIEIKRIDSYV</sequence>
<dbReference type="RefSeq" id="XP_047782378.1">
    <property type="nucleotide sequence ID" value="XM_047927099.1"/>
</dbReference>
<evidence type="ECO:0000256" key="1">
    <source>
        <dbReference type="SAM" id="Phobius"/>
    </source>
</evidence>
<comment type="caution">
    <text evidence="2">The sequence shown here is derived from an EMBL/GenBank/DDBJ whole genome shotgun (WGS) entry which is preliminary data.</text>
</comment>
<protein>
    <submittedName>
        <fullName evidence="2">Uncharacterized protein</fullName>
    </submittedName>
</protein>
<accession>A0ABQ8KR91</accession>
<dbReference type="EMBL" id="JADCUA010000004">
    <property type="protein sequence ID" value="KAH9840912.1"/>
    <property type="molecule type" value="Genomic_DNA"/>
</dbReference>